<accession>A0A0F9JJB5</accession>
<proteinExistence type="predicted"/>
<dbReference type="AlphaFoldDB" id="A0A0F9JJB5"/>
<dbReference type="EMBL" id="LAZR01016131">
    <property type="protein sequence ID" value="KKM05841.1"/>
    <property type="molecule type" value="Genomic_DNA"/>
</dbReference>
<organism evidence="1">
    <name type="scientific">marine sediment metagenome</name>
    <dbReference type="NCBI Taxonomy" id="412755"/>
    <lineage>
        <taxon>unclassified sequences</taxon>
        <taxon>metagenomes</taxon>
        <taxon>ecological metagenomes</taxon>
    </lineage>
</organism>
<comment type="caution">
    <text evidence="1">The sequence shown here is derived from an EMBL/GenBank/DDBJ whole genome shotgun (WGS) entry which is preliminary data.</text>
</comment>
<gene>
    <name evidence="1" type="ORF">LCGC14_1750110</name>
</gene>
<sequence>MDRQLELKKLAKINRTLKFYILTEVDRAVLVSIKKIIEHKFKE</sequence>
<protein>
    <submittedName>
        <fullName evidence="1">Uncharacterized protein</fullName>
    </submittedName>
</protein>
<name>A0A0F9JJB5_9ZZZZ</name>
<evidence type="ECO:0000313" key="1">
    <source>
        <dbReference type="EMBL" id="KKM05841.1"/>
    </source>
</evidence>
<reference evidence="1" key="1">
    <citation type="journal article" date="2015" name="Nature">
        <title>Complex archaea that bridge the gap between prokaryotes and eukaryotes.</title>
        <authorList>
            <person name="Spang A."/>
            <person name="Saw J.H."/>
            <person name="Jorgensen S.L."/>
            <person name="Zaremba-Niedzwiedzka K."/>
            <person name="Martijn J."/>
            <person name="Lind A.E."/>
            <person name="van Eijk R."/>
            <person name="Schleper C."/>
            <person name="Guy L."/>
            <person name="Ettema T.J."/>
        </authorList>
    </citation>
    <scope>NUCLEOTIDE SEQUENCE</scope>
</reference>